<evidence type="ECO:0000313" key="3">
    <source>
        <dbReference type="EMBL" id="ELY34254.1"/>
    </source>
</evidence>
<reference evidence="3 5" key="2">
    <citation type="journal article" date="2014" name="PLoS Genet.">
        <title>Phylogenetically driven sequencing of extremely halophilic archaea reveals strategies for static and dynamic osmo-response.</title>
        <authorList>
            <person name="Becker E.A."/>
            <person name="Seitzer P.M."/>
            <person name="Tritt A."/>
            <person name="Larsen D."/>
            <person name="Krusor M."/>
            <person name="Yao A.I."/>
            <person name="Wu D."/>
            <person name="Madern D."/>
            <person name="Eisen J.A."/>
            <person name="Darling A.E."/>
            <person name="Facciotti M.T."/>
        </authorList>
    </citation>
    <scope>NUCLEOTIDE SEQUENCE [LARGE SCALE GENOMIC DNA]</scope>
    <source>
        <strain evidence="3">B3</strain>
        <strain evidence="5">DSM 18796 / CECT 7217 / JCM 14584 / KCTC 4019 / B3</strain>
    </source>
</reference>
<keyword evidence="1" id="KW-1133">Transmembrane helix</keyword>
<feature type="transmembrane region" description="Helical" evidence="1">
    <location>
        <begin position="65"/>
        <end position="92"/>
    </location>
</feature>
<feature type="transmembrane region" description="Helical" evidence="1">
    <location>
        <begin position="32"/>
        <end position="53"/>
    </location>
</feature>
<name>D8J5B8_HALJB</name>
<sequence>MPAAPERSVVTEDRRKPSLAGLLLALGVRRHVTVGLAVGIALAALAYVYRIRIVDPAPGVESSPLLFGVLAVTLAISTGALVAIVLTTVAAIRRARGSTEKR</sequence>
<evidence type="ECO:0000313" key="4">
    <source>
        <dbReference type="Proteomes" id="UP000000390"/>
    </source>
</evidence>
<evidence type="ECO:0000313" key="2">
    <source>
        <dbReference type="EMBL" id="ADJ13699.1"/>
    </source>
</evidence>
<keyword evidence="5" id="KW-1185">Reference proteome</keyword>
<proteinExistence type="predicted"/>
<dbReference type="eggNOG" id="arCOG09160">
    <property type="taxonomic scope" value="Archaea"/>
</dbReference>
<dbReference type="AlphaFoldDB" id="D8J5B8"/>
<dbReference type="Proteomes" id="UP000011645">
    <property type="component" value="Unassembled WGS sequence"/>
</dbReference>
<dbReference type="EMBL" id="AOHV01000042">
    <property type="protein sequence ID" value="ELY34254.1"/>
    <property type="molecule type" value="Genomic_DNA"/>
</dbReference>
<dbReference type="Proteomes" id="UP000000390">
    <property type="component" value="Chromosome"/>
</dbReference>
<gene>
    <name evidence="2" type="ordered locus">HacjB3_01530</name>
    <name evidence="3" type="ORF">C497_17792</name>
</gene>
<dbReference type="InterPro" id="IPR055958">
    <property type="entry name" value="DUF7536"/>
</dbReference>
<dbReference type="STRING" id="795797.HacjB3_01530"/>
<dbReference type="Pfam" id="PF24380">
    <property type="entry name" value="DUF7536"/>
    <property type="match status" value="1"/>
</dbReference>
<dbReference type="HOGENOM" id="CLU_2270952_0_0_2"/>
<dbReference type="KEGG" id="hje:HacjB3_01530"/>
<reference evidence="2 4" key="1">
    <citation type="journal article" date="2010" name="J. Bacteriol.">
        <title>Complete genome sequence of Halalkalicoccus jeotgali B3(T), an extremely halophilic archaeon.</title>
        <authorList>
            <person name="Roh S.W."/>
            <person name="Nam Y.D."/>
            <person name="Nam S.H."/>
            <person name="Choi S.H."/>
            <person name="Park H.S."/>
            <person name="Bae J.W."/>
        </authorList>
    </citation>
    <scope>NUCLEOTIDE SEQUENCE [LARGE SCALE GENOMIC DNA]</scope>
    <source>
        <strain evidence="2">B3</strain>
        <strain evidence="4">DSM 18796 / CECT 7217 / JCM 14584 / KCTC 4019 / B3</strain>
    </source>
</reference>
<evidence type="ECO:0000256" key="1">
    <source>
        <dbReference type="SAM" id="Phobius"/>
    </source>
</evidence>
<dbReference type="EMBL" id="CP002062">
    <property type="protein sequence ID" value="ADJ13699.1"/>
    <property type="molecule type" value="Genomic_DNA"/>
</dbReference>
<organism evidence="2 4">
    <name type="scientific">Halalkalicoccus jeotgali (strain DSM 18796 / CECT 7217 / JCM 14584 / KCTC 4019 / B3)</name>
    <dbReference type="NCBI Taxonomy" id="795797"/>
    <lineage>
        <taxon>Archaea</taxon>
        <taxon>Methanobacteriati</taxon>
        <taxon>Methanobacteriota</taxon>
        <taxon>Stenosarchaea group</taxon>
        <taxon>Halobacteria</taxon>
        <taxon>Halobacteriales</taxon>
        <taxon>Halococcaceae</taxon>
        <taxon>Halalkalicoccus</taxon>
    </lineage>
</organism>
<accession>D8J5B8</accession>
<evidence type="ECO:0000313" key="5">
    <source>
        <dbReference type="Proteomes" id="UP000011645"/>
    </source>
</evidence>
<keyword evidence="1" id="KW-0472">Membrane</keyword>
<dbReference type="PATRIC" id="fig|795797.18.peg.309"/>
<keyword evidence="1" id="KW-0812">Transmembrane</keyword>
<protein>
    <submittedName>
        <fullName evidence="2">Uncharacterized protein</fullName>
    </submittedName>
</protein>